<comment type="caution">
    <text evidence="11">The sequence shown here is derived from an EMBL/GenBank/DDBJ whole genome shotgun (WGS) entry which is preliminary data.</text>
</comment>
<accession>A0ABP0DJY7</accession>
<keyword evidence="1 8" id="KW-0540">Nuclease</keyword>
<reference evidence="11 12" key="1">
    <citation type="submission" date="2024-01" db="EMBL/GenBank/DDBJ databases">
        <authorList>
            <person name="Allen C."/>
            <person name="Tagirdzhanova G."/>
        </authorList>
    </citation>
    <scope>NUCLEOTIDE SEQUENCE [LARGE SCALE GENOMIC DNA]</scope>
    <source>
        <strain evidence="11 12">CBS 119000</strain>
    </source>
</reference>
<dbReference type="PROSITE" id="PS50164">
    <property type="entry name" value="GIY_YIG"/>
    <property type="match status" value="1"/>
</dbReference>
<comment type="caution">
    <text evidence="8">Lacks conserved residue(s) required for the propagation of feature annotation.</text>
</comment>
<evidence type="ECO:0000259" key="10">
    <source>
        <dbReference type="PROSITE" id="PS50164"/>
    </source>
</evidence>
<dbReference type="InterPro" id="IPR000305">
    <property type="entry name" value="GIY-YIG_endonuc"/>
</dbReference>
<dbReference type="Proteomes" id="UP001642502">
    <property type="component" value="Unassembled WGS sequence"/>
</dbReference>
<dbReference type="Gene3D" id="3.30.40.10">
    <property type="entry name" value="Zinc/RING finger domain, C3HC4 (zinc finger)"/>
    <property type="match status" value="1"/>
</dbReference>
<comment type="function">
    <text evidence="8">Catalytic subunit of the SLX1-SLX4 structure-specific endonuclease that resolves DNA secondary structures generated during DNA repair and recombination. Has endonuclease activity towards branched DNA substrates, introducing single-strand cuts in duplex DNA close to junctions with ss-DNA.</text>
</comment>
<name>A0ABP0DJY7_9PEZI</name>
<dbReference type="InterPro" id="IPR027520">
    <property type="entry name" value="Slx1"/>
</dbReference>
<keyword evidence="2 8" id="KW-0255">Endonuclease</keyword>
<dbReference type="HAMAP" id="MF_03100">
    <property type="entry name" value="Endonuc_su_Slx1"/>
    <property type="match status" value="1"/>
</dbReference>
<evidence type="ECO:0000313" key="12">
    <source>
        <dbReference type="Proteomes" id="UP001642502"/>
    </source>
</evidence>
<proteinExistence type="inferred from homology"/>
<comment type="similarity">
    <text evidence="8">Belongs to the SLX1 family.</text>
</comment>
<evidence type="ECO:0000313" key="11">
    <source>
        <dbReference type="EMBL" id="CAK7268568.1"/>
    </source>
</evidence>
<keyword evidence="6 8" id="KW-0234">DNA repair</keyword>
<dbReference type="CDD" id="cd10455">
    <property type="entry name" value="GIY-YIG_SLX1"/>
    <property type="match status" value="1"/>
</dbReference>
<dbReference type="EMBL" id="CAWUON010000038">
    <property type="protein sequence ID" value="CAK7268568.1"/>
    <property type="molecule type" value="Genomic_DNA"/>
</dbReference>
<protein>
    <submittedName>
        <fullName evidence="11">Slx4p interacting protein</fullName>
    </submittedName>
</protein>
<comment type="cofactor">
    <cofactor evidence="8">
        <name>a divalent metal cation</name>
        <dbReference type="ChEBI" id="CHEBI:60240"/>
    </cofactor>
</comment>
<comment type="subcellular location">
    <subcellularLocation>
        <location evidence="8">Nucleus</location>
    </subcellularLocation>
</comment>
<dbReference type="Pfam" id="PF21202">
    <property type="entry name" value="SLX1_C"/>
    <property type="match status" value="1"/>
</dbReference>
<evidence type="ECO:0000256" key="7">
    <source>
        <dbReference type="ARBA" id="ARBA00023242"/>
    </source>
</evidence>
<dbReference type="PANTHER" id="PTHR20208">
    <property type="entry name" value="STRUCTURE-SPECIFIC ENDONUCLEASE SUBUNIT SLX1"/>
    <property type="match status" value="1"/>
</dbReference>
<sequence length="438" mass="47050">MASTVSSRPIPALYTVYILRSTMRHASLYIGSTPDPPRRLKQHNGAIKGGAARTARESLRPWEIVSLVSGFPGPVAALKFEWALTNPHLSLHIPSESRLSVAHQKKRNGHPRRPPASMQSILANLHLLLRVPSFARWPLRLHIFVPEVYAAWNKWASEAAASAANTIEVVTDFRPSTSASMDGVSGADAPGPGPAWGVHALPLDYGPMRDYVDKVQDIFTFEREGDCTVCRTALLPGKGLYAVCPNTGCEAAGHLRCWSDHLLESEAASKHGCDHTPESLCDAPLVPRRGHCPTCGGPVVWADMMKELTLRLRAPSEVDKLVKAKRRQEKATAKLAAEAQKAADLAARAASPPGLDADVPSPTKTTKSAVKATRTRKRATEVTAKAAKITKTARVTKATSSALTKAEKPAKTAARSMAAGQASAVLLDQPDVPEIIIL</sequence>
<feature type="region of interest" description="Disordered" evidence="9">
    <location>
        <begin position="344"/>
        <end position="378"/>
    </location>
</feature>
<evidence type="ECO:0000256" key="9">
    <source>
        <dbReference type="SAM" id="MobiDB-lite"/>
    </source>
</evidence>
<organism evidence="11 12">
    <name type="scientific">Sporothrix epigloea</name>
    <dbReference type="NCBI Taxonomy" id="1892477"/>
    <lineage>
        <taxon>Eukaryota</taxon>
        <taxon>Fungi</taxon>
        <taxon>Dikarya</taxon>
        <taxon>Ascomycota</taxon>
        <taxon>Pezizomycotina</taxon>
        <taxon>Sordariomycetes</taxon>
        <taxon>Sordariomycetidae</taxon>
        <taxon>Ophiostomatales</taxon>
        <taxon>Ophiostomataceae</taxon>
        <taxon>Sporothrix</taxon>
    </lineage>
</organism>
<dbReference type="Pfam" id="PF01541">
    <property type="entry name" value="GIY-YIG"/>
    <property type="match status" value="1"/>
</dbReference>
<keyword evidence="3 8" id="KW-0227">DNA damage</keyword>
<evidence type="ECO:0000256" key="4">
    <source>
        <dbReference type="ARBA" id="ARBA00022801"/>
    </source>
</evidence>
<evidence type="ECO:0000256" key="5">
    <source>
        <dbReference type="ARBA" id="ARBA00023172"/>
    </source>
</evidence>
<dbReference type="InterPro" id="IPR050381">
    <property type="entry name" value="SLX1_endonuclease"/>
</dbReference>
<keyword evidence="12" id="KW-1185">Reference proteome</keyword>
<keyword evidence="4 8" id="KW-0378">Hydrolase</keyword>
<dbReference type="InterPro" id="IPR013083">
    <property type="entry name" value="Znf_RING/FYVE/PHD"/>
</dbReference>
<comment type="subunit">
    <text evidence="8">Forms a heterodimer with SLX4.</text>
</comment>
<evidence type="ECO:0000256" key="1">
    <source>
        <dbReference type="ARBA" id="ARBA00022722"/>
    </source>
</evidence>
<keyword evidence="5 8" id="KW-0233">DNA recombination</keyword>
<evidence type="ECO:0000256" key="6">
    <source>
        <dbReference type="ARBA" id="ARBA00023204"/>
    </source>
</evidence>
<dbReference type="PANTHER" id="PTHR20208:SF10">
    <property type="entry name" value="STRUCTURE-SPECIFIC ENDONUCLEASE SUBUNIT SLX1"/>
    <property type="match status" value="1"/>
</dbReference>
<gene>
    <name evidence="11" type="primary">SLX1</name>
    <name evidence="11" type="ORF">SEPCBS119000_003127</name>
</gene>
<keyword evidence="7 8" id="KW-0539">Nucleus</keyword>
<evidence type="ECO:0000256" key="2">
    <source>
        <dbReference type="ARBA" id="ARBA00022759"/>
    </source>
</evidence>
<evidence type="ECO:0000256" key="8">
    <source>
        <dbReference type="HAMAP-Rule" id="MF_03100"/>
    </source>
</evidence>
<dbReference type="Gene3D" id="3.40.1440.10">
    <property type="entry name" value="GIY-YIG endonuclease"/>
    <property type="match status" value="1"/>
</dbReference>
<dbReference type="InterPro" id="IPR035901">
    <property type="entry name" value="GIY-YIG_endonuc_sf"/>
</dbReference>
<feature type="domain" description="GIY-YIG" evidence="10">
    <location>
        <begin position="12"/>
        <end position="94"/>
    </location>
</feature>
<dbReference type="InterPro" id="IPR048749">
    <property type="entry name" value="SLX1_C"/>
</dbReference>
<evidence type="ECO:0000256" key="3">
    <source>
        <dbReference type="ARBA" id="ARBA00022763"/>
    </source>
</evidence>